<dbReference type="EC" id="2.7.13.3" evidence="2"/>
<keyword evidence="4 11" id="KW-0808">Transferase</keyword>
<evidence type="ECO:0000256" key="7">
    <source>
        <dbReference type="ARBA" id="ARBA00022840"/>
    </source>
</evidence>
<keyword evidence="8" id="KW-0902">Two-component regulatory system</keyword>
<dbReference type="PANTHER" id="PTHR43065:SF46">
    <property type="entry name" value="C4-DICARBOXYLATE TRANSPORT SENSOR PROTEIN DCTB"/>
    <property type="match status" value="1"/>
</dbReference>
<dbReference type="Gene3D" id="3.30.450.40">
    <property type="match status" value="1"/>
</dbReference>
<keyword evidence="6 11" id="KW-0418">Kinase</keyword>
<evidence type="ECO:0000256" key="8">
    <source>
        <dbReference type="ARBA" id="ARBA00023012"/>
    </source>
</evidence>
<evidence type="ECO:0000256" key="4">
    <source>
        <dbReference type="ARBA" id="ARBA00022679"/>
    </source>
</evidence>
<dbReference type="InterPro" id="IPR003594">
    <property type="entry name" value="HATPase_dom"/>
</dbReference>
<feature type="transmembrane region" description="Helical" evidence="9">
    <location>
        <begin position="207"/>
        <end position="224"/>
    </location>
</feature>
<accession>A0A5A9XE40</accession>
<dbReference type="Proteomes" id="UP000324298">
    <property type="component" value="Unassembled WGS sequence"/>
</dbReference>
<reference evidence="11 12" key="1">
    <citation type="submission" date="2019-04" db="EMBL/GenBank/DDBJ databases">
        <title>Geobacter ruber sp. nov., ferric-reducing bacteria isolated from paddy soil.</title>
        <authorList>
            <person name="Xu Z."/>
            <person name="Masuda Y."/>
            <person name="Itoh H."/>
            <person name="Senoo K."/>
        </authorList>
    </citation>
    <scope>NUCLEOTIDE SEQUENCE [LARGE SCALE GENOMIC DNA]</scope>
    <source>
        <strain evidence="11 12">Red88</strain>
    </source>
</reference>
<dbReference type="Pfam" id="PF02518">
    <property type="entry name" value="HATPase_c"/>
    <property type="match status" value="1"/>
</dbReference>
<keyword evidence="9" id="KW-0812">Transmembrane</keyword>
<evidence type="ECO:0000313" key="12">
    <source>
        <dbReference type="Proteomes" id="UP000324298"/>
    </source>
</evidence>
<evidence type="ECO:0000256" key="3">
    <source>
        <dbReference type="ARBA" id="ARBA00022553"/>
    </source>
</evidence>
<feature type="transmembrane region" description="Helical" evidence="9">
    <location>
        <begin position="236"/>
        <end position="257"/>
    </location>
</feature>
<evidence type="ECO:0000256" key="2">
    <source>
        <dbReference type="ARBA" id="ARBA00012438"/>
    </source>
</evidence>
<feature type="transmembrane region" description="Helical" evidence="9">
    <location>
        <begin position="33"/>
        <end position="55"/>
    </location>
</feature>
<keyword evidence="9" id="KW-0472">Membrane</keyword>
<proteinExistence type="predicted"/>
<dbReference type="SMART" id="SM00065">
    <property type="entry name" value="GAF"/>
    <property type="match status" value="1"/>
</dbReference>
<dbReference type="InterPro" id="IPR003661">
    <property type="entry name" value="HisK_dim/P_dom"/>
</dbReference>
<feature type="transmembrane region" description="Helical" evidence="9">
    <location>
        <begin position="269"/>
        <end position="288"/>
    </location>
</feature>
<evidence type="ECO:0000256" key="9">
    <source>
        <dbReference type="SAM" id="Phobius"/>
    </source>
</evidence>
<feature type="transmembrane region" description="Helical" evidence="9">
    <location>
        <begin position="6"/>
        <end position="26"/>
    </location>
</feature>
<feature type="domain" description="Histidine kinase" evidence="10">
    <location>
        <begin position="485"/>
        <end position="685"/>
    </location>
</feature>
<dbReference type="InterPro" id="IPR005467">
    <property type="entry name" value="His_kinase_dom"/>
</dbReference>
<dbReference type="SMART" id="SM00387">
    <property type="entry name" value="HATPase_c"/>
    <property type="match status" value="1"/>
</dbReference>
<dbReference type="SUPFAM" id="SSF55781">
    <property type="entry name" value="GAF domain-like"/>
    <property type="match status" value="1"/>
</dbReference>
<sequence>MVHMSDVIISIAAIITLLAGGGYALYSDRSRAGLFLFAALTATALLELFDMLSLAVPADAFFWKKCALMAESLLPLFWILCSLTFARQPGPRKTGLMAKVAIAAAFLFSALFQMYPLNAFFYAPDFPGERLLFLGNAGFFFYIGVMTCLVVALVNFETTLTNASPNALWRVKFELIGLGTILAVQIFYFSQALLYRSLNMNYLPLRSLMYLAAAALMAYSLVCRRGNVRIQVSRQVAFKSVVLCAVGVYLVALGILGEGMKYLGGTFPRTMSITLAFLAGIALLILLLSERVKREVKVVLHKNFYQNKYDYRTQWLRFTEQLSTSRSGEELLQRILAAYCDIFGIGGGALFLYEEEPSGYCATAYYEMDPIPGVISPDSSLVGFMKNRGWVINVKDGNLDGDGGKYPFLERNCISFIIPLFDVERLIGFITLGRVIKENEEYIYEDYDLMKTIARQASQAILHQRLSDEIAQAREMEAIGNVATFVVHDLKNLVATLSLIVDNATKYMQNPDFQKDMLTSLNNTAEKMRILIGRLKNLGDKSLLNLQTVDLMELVDRTAHMVAGEKITVSGTTEMVTADGEEVQKVVMNLLINAVEASDPEQPIHAEIGNNGGAAFIRIADQGCGMSDHYMRTKLFKPFKTTKKQGLGIGLYQCRKIVENHGGRIEVSSLEGSGSVFTVWFPAGTEIRPGTFVDSV</sequence>
<feature type="transmembrane region" description="Helical" evidence="9">
    <location>
        <begin position="67"/>
        <end position="86"/>
    </location>
</feature>
<dbReference type="InterPro" id="IPR003018">
    <property type="entry name" value="GAF"/>
</dbReference>
<keyword evidence="5" id="KW-0547">Nucleotide-binding</keyword>
<comment type="caution">
    <text evidence="11">The sequence shown here is derived from an EMBL/GenBank/DDBJ whole genome shotgun (WGS) entry which is preliminary data.</text>
</comment>
<dbReference type="PROSITE" id="PS50109">
    <property type="entry name" value="HIS_KIN"/>
    <property type="match status" value="1"/>
</dbReference>
<organism evidence="11 12">
    <name type="scientific">Oryzomonas rubra</name>
    <dbReference type="NCBI Taxonomy" id="2509454"/>
    <lineage>
        <taxon>Bacteria</taxon>
        <taxon>Pseudomonadati</taxon>
        <taxon>Thermodesulfobacteriota</taxon>
        <taxon>Desulfuromonadia</taxon>
        <taxon>Geobacterales</taxon>
        <taxon>Geobacteraceae</taxon>
        <taxon>Oryzomonas</taxon>
    </lineage>
</organism>
<dbReference type="NCBIfam" id="TIGR02916">
    <property type="entry name" value="PEP_his_kin"/>
    <property type="match status" value="1"/>
</dbReference>
<dbReference type="PRINTS" id="PR00344">
    <property type="entry name" value="BCTRLSENSOR"/>
</dbReference>
<dbReference type="AlphaFoldDB" id="A0A5A9XE40"/>
<keyword evidence="3" id="KW-0597">Phosphoprotein</keyword>
<keyword evidence="12" id="KW-1185">Reference proteome</keyword>
<keyword evidence="7" id="KW-0067">ATP-binding</keyword>
<keyword evidence="9" id="KW-1133">Transmembrane helix</keyword>
<evidence type="ECO:0000259" key="10">
    <source>
        <dbReference type="PROSITE" id="PS50109"/>
    </source>
</evidence>
<dbReference type="PANTHER" id="PTHR43065">
    <property type="entry name" value="SENSOR HISTIDINE KINASE"/>
    <property type="match status" value="1"/>
</dbReference>
<dbReference type="InterPro" id="IPR004358">
    <property type="entry name" value="Sig_transdc_His_kin-like_C"/>
</dbReference>
<dbReference type="GO" id="GO:0005524">
    <property type="term" value="F:ATP binding"/>
    <property type="evidence" value="ECO:0007669"/>
    <property type="project" value="UniProtKB-KW"/>
</dbReference>
<dbReference type="GO" id="GO:0000155">
    <property type="term" value="F:phosphorelay sensor kinase activity"/>
    <property type="evidence" value="ECO:0007669"/>
    <property type="project" value="InterPro"/>
</dbReference>
<feature type="transmembrane region" description="Helical" evidence="9">
    <location>
        <begin position="335"/>
        <end position="353"/>
    </location>
</feature>
<evidence type="ECO:0000313" key="11">
    <source>
        <dbReference type="EMBL" id="KAA0890519.1"/>
    </source>
</evidence>
<evidence type="ECO:0000256" key="5">
    <source>
        <dbReference type="ARBA" id="ARBA00022741"/>
    </source>
</evidence>
<dbReference type="Pfam" id="PF13492">
    <property type="entry name" value="GAF_3"/>
    <property type="match status" value="1"/>
</dbReference>
<feature type="transmembrane region" description="Helical" evidence="9">
    <location>
        <begin position="98"/>
        <end position="121"/>
    </location>
</feature>
<dbReference type="CDD" id="cd00082">
    <property type="entry name" value="HisKA"/>
    <property type="match status" value="1"/>
</dbReference>
<evidence type="ECO:0000256" key="1">
    <source>
        <dbReference type="ARBA" id="ARBA00000085"/>
    </source>
</evidence>
<feature type="transmembrane region" description="Helical" evidence="9">
    <location>
        <begin position="175"/>
        <end position="195"/>
    </location>
</feature>
<dbReference type="Gene3D" id="1.10.287.130">
    <property type="match status" value="1"/>
</dbReference>
<dbReference type="InterPro" id="IPR036890">
    <property type="entry name" value="HATPase_C_sf"/>
</dbReference>
<dbReference type="SUPFAM" id="SSF55874">
    <property type="entry name" value="ATPase domain of HSP90 chaperone/DNA topoisomerase II/histidine kinase"/>
    <property type="match status" value="1"/>
</dbReference>
<dbReference type="InterPro" id="IPR029016">
    <property type="entry name" value="GAF-like_dom_sf"/>
</dbReference>
<dbReference type="Gene3D" id="3.30.565.10">
    <property type="entry name" value="Histidine kinase-like ATPase, C-terminal domain"/>
    <property type="match status" value="1"/>
</dbReference>
<feature type="transmembrane region" description="Helical" evidence="9">
    <location>
        <begin position="133"/>
        <end position="154"/>
    </location>
</feature>
<gene>
    <name evidence="11" type="primary">prsK</name>
    <name evidence="11" type="ORF">ET418_12750</name>
</gene>
<evidence type="ECO:0000256" key="6">
    <source>
        <dbReference type="ARBA" id="ARBA00022777"/>
    </source>
</evidence>
<comment type="catalytic activity">
    <reaction evidence="1">
        <text>ATP + protein L-histidine = ADP + protein N-phospho-L-histidine.</text>
        <dbReference type="EC" id="2.7.13.3"/>
    </reaction>
</comment>
<dbReference type="EMBL" id="SRSD01000007">
    <property type="protein sequence ID" value="KAA0890519.1"/>
    <property type="molecule type" value="Genomic_DNA"/>
</dbReference>
<dbReference type="OrthoDB" id="9785691at2"/>
<name>A0A5A9XE40_9BACT</name>
<dbReference type="InterPro" id="IPR014265">
    <property type="entry name" value="XrtA/PrsK"/>
</dbReference>
<protein>
    <recommendedName>
        <fullName evidence="2">histidine kinase</fullName>
        <ecNumber evidence="2">2.7.13.3</ecNumber>
    </recommendedName>
</protein>